<keyword evidence="1" id="KW-0472">Membrane</keyword>
<sequence length="365" mass="38687">MALAIVALVRPTSAHDPFEITTVGQVRSESMDLLVTMTGASAVALVAKDGNVRGSFRPEQLAELEERLRSAALELYEVTSRGEELVPRTAEVGLSEENEVEFRLSYSRPQPGPLRVRATHLGWLAEGYANAVTFTSEAPRLVLGLKVLSASDPVLDAVLPERSAEAPSAPATSAPAAPRLAIIQSFLQLGVEHILAGHDHLLFLGGLLIGCRKLRSTLHLVSCFTVAHSLTLALTVLDVIVLPSRIVEPLIAASIVVVGLQNSLSGGEPKQRLLLTLCFGLIHGLGFAGALRETGLGGWDGASIVTPLLSFNIGIELGQVVLAAVALPALLKLQRLSHWPIGARVASLFIAVAGACWLFERTVQA</sequence>
<dbReference type="InterPro" id="IPR032809">
    <property type="entry name" value="Put_HupE_UreJ"/>
</dbReference>
<organism evidence="2 3">
    <name type="scientific">Sorangium cellulosum</name>
    <name type="common">Polyangium cellulosum</name>
    <dbReference type="NCBI Taxonomy" id="56"/>
    <lineage>
        <taxon>Bacteria</taxon>
        <taxon>Pseudomonadati</taxon>
        <taxon>Myxococcota</taxon>
        <taxon>Polyangia</taxon>
        <taxon>Polyangiales</taxon>
        <taxon>Polyangiaceae</taxon>
        <taxon>Sorangium</taxon>
    </lineage>
</organism>
<reference evidence="2 3" key="1">
    <citation type="submission" date="2014-02" db="EMBL/GenBank/DDBJ databases">
        <title>The small core and large imbalanced accessory genome model reveals a collaborative survival strategy of Sorangium cellulosum strains in nature.</title>
        <authorList>
            <person name="Han K."/>
            <person name="Peng R."/>
            <person name="Blom J."/>
            <person name="Li Y.-Z."/>
        </authorList>
    </citation>
    <scope>NUCLEOTIDE SEQUENCE [LARGE SCALE GENOMIC DNA]</scope>
    <source>
        <strain evidence="2 3">So0008-312</strain>
    </source>
</reference>
<evidence type="ECO:0000313" key="3">
    <source>
        <dbReference type="Proteomes" id="UP000075260"/>
    </source>
</evidence>
<feature type="transmembrane region" description="Helical" evidence="1">
    <location>
        <begin position="218"/>
        <end position="240"/>
    </location>
</feature>
<dbReference type="EMBL" id="JEMA01000306">
    <property type="protein sequence ID" value="KYF71883.1"/>
    <property type="molecule type" value="Genomic_DNA"/>
</dbReference>
<feature type="transmembrane region" description="Helical" evidence="1">
    <location>
        <begin position="273"/>
        <end position="291"/>
    </location>
</feature>
<dbReference type="AlphaFoldDB" id="A0A150QV68"/>
<comment type="caution">
    <text evidence="2">The sequence shown here is derived from an EMBL/GenBank/DDBJ whole genome shotgun (WGS) entry which is preliminary data.</text>
</comment>
<protein>
    <recommendedName>
        <fullName evidence="4">HupE/UreJ family protein</fullName>
    </recommendedName>
</protein>
<gene>
    <name evidence="2" type="ORF">BE15_13030</name>
</gene>
<feature type="transmembrane region" description="Helical" evidence="1">
    <location>
        <begin position="311"/>
        <end position="331"/>
    </location>
</feature>
<feature type="transmembrane region" description="Helical" evidence="1">
    <location>
        <begin position="343"/>
        <end position="360"/>
    </location>
</feature>
<dbReference type="Pfam" id="PF13795">
    <property type="entry name" value="HupE_UreJ_2"/>
    <property type="match status" value="1"/>
</dbReference>
<accession>A0A150QV68</accession>
<name>A0A150QV68_SORCE</name>
<evidence type="ECO:0008006" key="4">
    <source>
        <dbReference type="Google" id="ProtNLM"/>
    </source>
</evidence>
<keyword evidence="1" id="KW-0812">Transmembrane</keyword>
<dbReference type="Proteomes" id="UP000075260">
    <property type="component" value="Unassembled WGS sequence"/>
</dbReference>
<proteinExistence type="predicted"/>
<keyword evidence="1" id="KW-1133">Transmembrane helix</keyword>
<evidence type="ECO:0000313" key="2">
    <source>
        <dbReference type="EMBL" id="KYF71883.1"/>
    </source>
</evidence>
<evidence type="ECO:0000256" key="1">
    <source>
        <dbReference type="SAM" id="Phobius"/>
    </source>
</evidence>